<keyword evidence="1" id="KW-0175">Coiled coil</keyword>
<protein>
    <recommendedName>
        <fullName evidence="5">Transposase</fullName>
    </recommendedName>
</protein>
<evidence type="ECO:0000256" key="1">
    <source>
        <dbReference type="SAM" id="Coils"/>
    </source>
</evidence>
<evidence type="ECO:0000313" key="3">
    <source>
        <dbReference type="EMBL" id="MBU3061255.1"/>
    </source>
</evidence>
<organism evidence="3 4">
    <name type="scientific">Nocardia albiluteola</name>
    <dbReference type="NCBI Taxonomy" id="2842303"/>
    <lineage>
        <taxon>Bacteria</taxon>
        <taxon>Bacillati</taxon>
        <taxon>Actinomycetota</taxon>
        <taxon>Actinomycetes</taxon>
        <taxon>Mycobacteriales</taxon>
        <taxon>Nocardiaceae</taxon>
        <taxon>Nocardia</taxon>
    </lineage>
</organism>
<name>A0ABS6AWA8_9NOCA</name>
<keyword evidence="4" id="KW-1185">Reference proteome</keyword>
<dbReference type="Proteomes" id="UP000733379">
    <property type="component" value="Unassembled WGS sequence"/>
</dbReference>
<feature type="region of interest" description="Disordered" evidence="2">
    <location>
        <begin position="150"/>
        <end position="177"/>
    </location>
</feature>
<reference evidence="3 4" key="1">
    <citation type="submission" date="2021-06" db="EMBL/GenBank/DDBJ databases">
        <title>Actinomycetes sequencing.</title>
        <authorList>
            <person name="Shan Q."/>
        </authorList>
    </citation>
    <scope>NUCLEOTIDE SEQUENCE [LARGE SCALE GENOMIC DNA]</scope>
    <source>
        <strain evidence="3 4">NEAU-G5</strain>
    </source>
</reference>
<evidence type="ECO:0000313" key="4">
    <source>
        <dbReference type="Proteomes" id="UP000733379"/>
    </source>
</evidence>
<feature type="compositionally biased region" description="Pro residues" evidence="2">
    <location>
        <begin position="166"/>
        <end position="175"/>
    </location>
</feature>
<proteinExistence type="predicted"/>
<dbReference type="EMBL" id="JAHKNI010000002">
    <property type="protein sequence ID" value="MBU3061255.1"/>
    <property type="molecule type" value="Genomic_DNA"/>
</dbReference>
<gene>
    <name evidence="3" type="ORF">KO481_06940</name>
</gene>
<dbReference type="RefSeq" id="WP_215916164.1">
    <property type="nucleotide sequence ID" value="NZ_JAHKNI010000002.1"/>
</dbReference>
<evidence type="ECO:0008006" key="5">
    <source>
        <dbReference type="Google" id="ProtNLM"/>
    </source>
</evidence>
<comment type="caution">
    <text evidence="3">The sequence shown here is derived from an EMBL/GenBank/DDBJ whole genome shotgun (WGS) entry which is preliminary data.</text>
</comment>
<sequence>MTLEDVTAELYGLDPGEFIEARDARARAARDAGDRALATEIGGLRRPAVAAWAINLLVRDAPAEVGALLDLGAALNDAQRRLSGDQLRSLTTQRRRAVNALADKAGRVAAEHGRPPSTTVLREIGETLNAALADPAVAERVRTGTLTTTAKYEGFGPSGPALTTVPEPPTPPPDPGTAVRKELEEAVAALESATRATDSARAELDLRAAELARLDDRLATLRRELDDTEQQRRFAASAERAAREALRKAELHLTHAQHRVERARPAEQT</sequence>
<feature type="coiled-coil region" evidence="1">
    <location>
        <begin position="183"/>
        <end position="238"/>
    </location>
</feature>
<accession>A0ABS6AWA8</accession>
<evidence type="ECO:0000256" key="2">
    <source>
        <dbReference type="SAM" id="MobiDB-lite"/>
    </source>
</evidence>